<name>A0A0F8Z4L7_9ZZZZ</name>
<dbReference type="EMBL" id="LAZR01053351">
    <property type="protein sequence ID" value="KKK80935.1"/>
    <property type="molecule type" value="Genomic_DNA"/>
</dbReference>
<accession>A0A0F8Z4L7</accession>
<dbReference type="AlphaFoldDB" id="A0A0F8Z4L7"/>
<protein>
    <submittedName>
        <fullName evidence="1">Uncharacterized protein</fullName>
    </submittedName>
</protein>
<sequence length="130" mass="13790">MAFGGPDWLANRWPVRSTLGTNQTRYVITAAAAIASGGSAVLDVTVAAGTRQVFALIEATSPVSVIQEVDISINTVVLWRRFYDVAGVISFPPEAALMLSAGSVLRVTIHNFDADTQTIRLNIAGTIEDA</sequence>
<evidence type="ECO:0000313" key="1">
    <source>
        <dbReference type="EMBL" id="KKK80935.1"/>
    </source>
</evidence>
<comment type="caution">
    <text evidence="1">The sequence shown here is derived from an EMBL/GenBank/DDBJ whole genome shotgun (WGS) entry which is preliminary data.</text>
</comment>
<gene>
    <name evidence="1" type="ORF">LCGC14_2818510</name>
</gene>
<proteinExistence type="predicted"/>
<organism evidence="1">
    <name type="scientific">marine sediment metagenome</name>
    <dbReference type="NCBI Taxonomy" id="412755"/>
    <lineage>
        <taxon>unclassified sequences</taxon>
        <taxon>metagenomes</taxon>
        <taxon>ecological metagenomes</taxon>
    </lineage>
</organism>
<reference evidence="1" key="1">
    <citation type="journal article" date="2015" name="Nature">
        <title>Complex archaea that bridge the gap between prokaryotes and eukaryotes.</title>
        <authorList>
            <person name="Spang A."/>
            <person name="Saw J.H."/>
            <person name="Jorgensen S.L."/>
            <person name="Zaremba-Niedzwiedzka K."/>
            <person name="Martijn J."/>
            <person name="Lind A.E."/>
            <person name="van Eijk R."/>
            <person name="Schleper C."/>
            <person name="Guy L."/>
            <person name="Ettema T.J."/>
        </authorList>
    </citation>
    <scope>NUCLEOTIDE SEQUENCE</scope>
</reference>